<organism evidence="2">
    <name type="scientific">marine metagenome</name>
    <dbReference type="NCBI Taxonomy" id="408172"/>
    <lineage>
        <taxon>unclassified sequences</taxon>
        <taxon>metagenomes</taxon>
        <taxon>ecological metagenomes</taxon>
    </lineage>
</organism>
<reference evidence="2" key="1">
    <citation type="submission" date="2018-05" db="EMBL/GenBank/DDBJ databases">
        <authorList>
            <person name="Lanie J.A."/>
            <person name="Ng W.-L."/>
            <person name="Kazmierczak K.M."/>
            <person name="Andrzejewski T.M."/>
            <person name="Davidsen T.M."/>
            <person name="Wayne K.J."/>
            <person name="Tettelin H."/>
            <person name="Glass J.I."/>
            <person name="Rusch D."/>
            <person name="Podicherti R."/>
            <person name="Tsui H.-C.T."/>
            <person name="Winkler M.E."/>
        </authorList>
    </citation>
    <scope>NUCLEOTIDE SEQUENCE</scope>
</reference>
<dbReference type="SUPFAM" id="SSF56112">
    <property type="entry name" value="Protein kinase-like (PK-like)"/>
    <property type="match status" value="1"/>
</dbReference>
<gene>
    <name evidence="2" type="ORF">METZ01_LOCUS139532</name>
</gene>
<dbReference type="AlphaFoldDB" id="A0A381ZBL1"/>
<accession>A0A381ZBL1</accession>
<dbReference type="EMBL" id="UINC01020698">
    <property type="protein sequence ID" value="SVA86678.1"/>
    <property type="molecule type" value="Genomic_DNA"/>
</dbReference>
<proteinExistence type="predicted"/>
<protein>
    <recommendedName>
        <fullName evidence="1">Aminoglycoside phosphotransferase domain-containing protein</fullName>
    </recommendedName>
</protein>
<evidence type="ECO:0000259" key="1">
    <source>
        <dbReference type="Pfam" id="PF01636"/>
    </source>
</evidence>
<sequence>MNYDSINQLLLKKNVSAPRLLSENFNQNFIEIEDFGKKTLFDILKIKRSNKFKIYKRILVTLIKLQNIKVKKIKNFKKKFYKIPIYSKNLLLEEVNLFFKWYVPHIFNKKKRFKINSQLRKVISSLLKKIKLPNNTFVHRDFHVSNLMLKKRVISVIDSQDAVYGNIAYDLASLIDDVRLRTSKNMKEMIYKEYLYLNKKKINIKKFKNDFEILSVLRNLKIIGIFTRLANRDNKKQYLKLIPHAWELIELRIKNNYIFKDLKKNLETNFPKKIRIKK</sequence>
<dbReference type="Pfam" id="PF01636">
    <property type="entry name" value="APH"/>
    <property type="match status" value="1"/>
</dbReference>
<name>A0A381ZBL1_9ZZZZ</name>
<dbReference type="InterPro" id="IPR011009">
    <property type="entry name" value="Kinase-like_dom_sf"/>
</dbReference>
<dbReference type="InterPro" id="IPR002575">
    <property type="entry name" value="Aminoglycoside_PTrfase"/>
</dbReference>
<feature type="domain" description="Aminoglycoside phosphotransferase" evidence="1">
    <location>
        <begin position="118"/>
        <end position="186"/>
    </location>
</feature>
<dbReference type="Gene3D" id="3.90.1200.10">
    <property type="match status" value="1"/>
</dbReference>
<evidence type="ECO:0000313" key="2">
    <source>
        <dbReference type="EMBL" id="SVA86678.1"/>
    </source>
</evidence>